<keyword evidence="9" id="KW-0732">Signal</keyword>
<dbReference type="Gene3D" id="1.10.1130.10">
    <property type="entry name" value="Flavocytochrome C3, Chain A"/>
    <property type="match status" value="1"/>
</dbReference>
<keyword evidence="7" id="KW-0249">Electron transport</keyword>
<feature type="domain" description="Tetrahaem cytochrome" evidence="10">
    <location>
        <begin position="32"/>
        <end position="106"/>
    </location>
</feature>
<evidence type="ECO:0000259" key="10">
    <source>
        <dbReference type="Pfam" id="PF14537"/>
    </source>
</evidence>
<dbReference type="Pfam" id="PF14537">
    <property type="entry name" value="Cytochrom_c3_2"/>
    <property type="match status" value="1"/>
</dbReference>
<evidence type="ECO:0000313" key="11">
    <source>
        <dbReference type="EMBL" id="TCN88990.1"/>
    </source>
</evidence>
<feature type="chain" id="PRO_5020292836" evidence="9">
    <location>
        <begin position="24"/>
        <end position="119"/>
    </location>
</feature>
<dbReference type="OrthoDB" id="5815742at2"/>
<keyword evidence="8" id="KW-0408">Iron</keyword>
<comment type="caution">
    <text evidence="11">The sequence shown here is derived from an EMBL/GenBank/DDBJ whole genome shotgun (WGS) entry which is preliminary data.</text>
</comment>
<keyword evidence="5" id="KW-0479">Metal-binding</keyword>
<evidence type="ECO:0000256" key="5">
    <source>
        <dbReference type="ARBA" id="ARBA00022723"/>
    </source>
</evidence>
<evidence type="ECO:0000256" key="7">
    <source>
        <dbReference type="ARBA" id="ARBA00022982"/>
    </source>
</evidence>
<dbReference type="GO" id="GO:0042597">
    <property type="term" value="C:periplasmic space"/>
    <property type="evidence" value="ECO:0007669"/>
    <property type="project" value="UniProtKB-SubCell"/>
</dbReference>
<proteinExistence type="predicted"/>
<evidence type="ECO:0000313" key="12">
    <source>
        <dbReference type="Proteomes" id="UP000294832"/>
    </source>
</evidence>
<dbReference type="InterPro" id="IPR012286">
    <property type="entry name" value="Tetrahaem_cytochrome"/>
</dbReference>
<evidence type="ECO:0000256" key="4">
    <source>
        <dbReference type="ARBA" id="ARBA00022617"/>
    </source>
</evidence>
<comment type="cofactor">
    <cofactor evidence="1">
        <name>heme c</name>
        <dbReference type="ChEBI" id="CHEBI:61717"/>
    </cofactor>
</comment>
<evidence type="ECO:0000256" key="1">
    <source>
        <dbReference type="ARBA" id="ARBA00001926"/>
    </source>
</evidence>
<keyword evidence="12" id="KW-1185">Reference proteome</keyword>
<evidence type="ECO:0000256" key="9">
    <source>
        <dbReference type="SAM" id="SignalP"/>
    </source>
</evidence>
<dbReference type="SUPFAM" id="SSF48695">
    <property type="entry name" value="Multiheme cytochromes"/>
    <property type="match status" value="1"/>
</dbReference>
<dbReference type="RefSeq" id="WP_133037926.1">
    <property type="nucleotide sequence ID" value="NZ_BMXW01000012.1"/>
</dbReference>
<accession>A0A4R2FFJ1</accession>
<evidence type="ECO:0000256" key="2">
    <source>
        <dbReference type="ARBA" id="ARBA00004418"/>
    </source>
</evidence>
<evidence type="ECO:0000256" key="6">
    <source>
        <dbReference type="ARBA" id="ARBA00022764"/>
    </source>
</evidence>
<reference evidence="11 12" key="1">
    <citation type="submission" date="2019-03" db="EMBL/GenBank/DDBJ databases">
        <title>Freshwater and sediment microbial communities from various areas in North America, analyzing microbe dynamics in response to fracking.</title>
        <authorList>
            <person name="Lamendella R."/>
        </authorList>
    </citation>
    <scope>NUCLEOTIDE SEQUENCE [LARGE SCALE GENOMIC DNA]</scope>
    <source>
        <strain evidence="11 12">74A</strain>
    </source>
</reference>
<dbReference type="Proteomes" id="UP000294832">
    <property type="component" value="Unassembled WGS sequence"/>
</dbReference>
<comment type="subcellular location">
    <subcellularLocation>
        <location evidence="2">Periplasm</location>
    </subcellularLocation>
</comment>
<feature type="signal peptide" evidence="9">
    <location>
        <begin position="1"/>
        <end position="23"/>
    </location>
</feature>
<evidence type="ECO:0000256" key="3">
    <source>
        <dbReference type="ARBA" id="ARBA00022448"/>
    </source>
</evidence>
<dbReference type="EMBL" id="SLWF01000003">
    <property type="protein sequence ID" value="TCN88990.1"/>
    <property type="molecule type" value="Genomic_DNA"/>
</dbReference>
<evidence type="ECO:0000256" key="8">
    <source>
        <dbReference type="ARBA" id="ARBA00023004"/>
    </source>
</evidence>
<dbReference type="GO" id="GO:0046872">
    <property type="term" value="F:metal ion binding"/>
    <property type="evidence" value="ECO:0007669"/>
    <property type="project" value="UniProtKB-KW"/>
</dbReference>
<keyword evidence="6" id="KW-0574">Periplasm</keyword>
<protein>
    <submittedName>
        <fullName evidence="11">Cytochrome c3-like protein</fullName>
    </submittedName>
</protein>
<gene>
    <name evidence="11" type="ORF">EDC91_103171</name>
</gene>
<keyword evidence="3" id="KW-0813">Transport</keyword>
<organism evidence="11 12">
    <name type="scientific">Shewanella fodinae</name>
    <dbReference type="NCBI Taxonomy" id="552357"/>
    <lineage>
        <taxon>Bacteria</taxon>
        <taxon>Pseudomonadati</taxon>
        <taxon>Pseudomonadota</taxon>
        <taxon>Gammaproteobacteria</taxon>
        <taxon>Alteromonadales</taxon>
        <taxon>Shewanellaceae</taxon>
        <taxon>Shewanella</taxon>
    </lineage>
</organism>
<dbReference type="InterPro" id="IPR036280">
    <property type="entry name" value="Multihaem_cyt_sf"/>
</dbReference>
<keyword evidence="4" id="KW-0349">Heme</keyword>
<sequence length="119" mass="13214">MKLITIAFSMSLLILSGSSIAQAQEFQWQAYHLKNGVKCQNCHGADTQAAVKNSSCLACHGSYNELAQKTKDMQQNPHMSPHFENLECSSCHSSHTQLTNFCQNCHGPIVRDAKFSKIK</sequence>
<dbReference type="AlphaFoldDB" id="A0A4R2FFJ1"/>
<name>A0A4R2FFJ1_9GAMM</name>